<protein>
    <submittedName>
        <fullName evidence="12">Vitamin K epoxide reductase</fullName>
    </submittedName>
</protein>
<feature type="domain" description="Vitamin K epoxide reductase" evidence="11">
    <location>
        <begin position="4"/>
        <end position="145"/>
    </location>
</feature>
<dbReference type="EMBL" id="GG730077">
    <property type="protein sequence ID" value="EEZ92478.1"/>
    <property type="molecule type" value="Genomic_DNA"/>
</dbReference>
<evidence type="ECO:0000259" key="11">
    <source>
        <dbReference type="SMART" id="SM00756"/>
    </source>
</evidence>
<dbReference type="Proteomes" id="UP000009375">
    <property type="component" value="Unassembled WGS sequence"/>
</dbReference>
<comment type="subcellular location">
    <subcellularLocation>
        <location evidence="1">Membrane</location>
        <topology evidence="1">Multi-pass membrane protein</topology>
    </subcellularLocation>
</comment>
<dbReference type="GO" id="GO:0048038">
    <property type="term" value="F:quinone binding"/>
    <property type="evidence" value="ECO:0007669"/>
    <property type="project" value="UniProtKB-KW"/>
</dbReference>
<organism evidence="12 13">
    <name type="scientific">Candidatus Parvarchaeum acidiphilum ARMAN-4</name>
    <dbReference type="NCBI Taxonomy" id="662760"/>
    <lineage>
        <taxon>Archaea</taxon>
        <taxon>Candidatus Parvarchaeota</taxon>
        <taxon>Candidatus Parvarchaeum</taxon>
    </lineage>
</organism>
<accession>D2EGQ8</accession>
<evidence type="ECO:0000256" key="8">
    <source>
        <dbReference type="ARBA" id="ARBA00023157"/>
    </source>
</evidence>
<dbReference type="InterPro" id="IPR038354">
    <property type="entry name" value="VKOR_sf"/>
</dbReference>
<proteinExistence type="inferred from homology"/>
<evidence type="ECO:0000256" key="9">
    <source>
        <dbReference type="ARBA" id="ARBA00023284"/>
    </source>
</evidence>
<evidence type="ECO:0000256" key="7">
    <source>
        <dbReference type="ARBA" id="ARBA00023136"/>
    </source>
</evidence>
<dbReference type="SMART" id="SM00756">
    <property type="entry name" value="VKc"/>
    <property type="match status" value="1"/>
</dbReference>
<gene>
    <name evidence="12" type="ORF">BJBARM4_0957</name>
</gene>
<dbReference type="InterPro" id="IPR012932">
    <property type="entry name" value="VKOR"/>
</dbReference>
<dbReference type="GO" id="GO:0016491">
    <property type="term" value="F:oxidoreductase activity"/>
    <property type="evidence" value="ECO:0007669"/>
    <property type="project" value="UniProtKB-KW"/>
</dbReference>
<dbReference type="AlphaFoldDB" id="D2EGQ8"/>
<feature type="transmembrane region" description="Helical" evidence="10">
    <location>
        <begin position="120"/>
        <end position="143"/>
    </location>
</feature>
<feature type="transmembrane region" description="Helical" evidence="10">
    <location>
        <begin position="93"/>
        <end position="114"/>
    </location>
</feature>
<evidence type="ECO:0000256" key="2">
    <source>
        <dbReference type="ARBA" id="ARBA00006214"/>
    </source>
</evidence>
<keyword evidence="8" id="KW-1015">Disulfide bond</keyword>
<reference evidence="12 13" key="1">
    <citation type="journal article" date="2010" name="Proc. Natl. Acad. Sci. U.S.A.">
        <title>Enigmatic, ultrasmall, uncultivated Archaea.</title>
        <authorList>
            <person name="Baker B.J."/>
            <person name="Comolli L.R."/>
            <person name="Dick G.J."/>
            <person name="Hauser L.J."/>
            <person name="Hyatt D."/>
            <person name="Dill B.D."/>
            <person name="Land M.L."/>
            <person name="Verberkmoes N.C."/>
            <person name="Hettich R.L."/>
            <person name="Banfield J.F."/>
        </authorList>
    </citation>
    <scope>NUCLEOTIDE SEQUENCE [LARGE SCALE GENOMIC DNA]</scope>
</reference>
<evidence type="ECO:0000256" key="10">
    <source>
        <dbReference type="SAM" id="Phobius"/>
    </source>
</evidence>
<dbReference type="GO" id="GO:0016020">
    <property type="term" value="C:membrane"/>
    <property type="evidence" value="ECO:0007669"/>
    <property type="project" value="UniProtKB-SubCell"/>
</dbReference>
<evidence type="ECO:0000256" key="6">
    <source>
        <dbReference type="ARBA" id="ARBA00023002"/>
    </source>
</evidence>
<feature type="transmembrane region" description="Helical" evidence="10">
    <location>
        <begin position="64"/>
        <end position="81"/>
    </location>
</feature>
<keyword evidence="4" id="KW-0874">Quinone</keyword>
<dbReference type="CDD" id="cd12918">
    <property type="entry name" value="VKOR_arc"/>
    <property type="match status" value="1"/>
</dbReference>
<name>D2EGQ8_PARA4</name>
<evidence type="ECO:0000313" key="13">
    <source>
        <dbReference type="Proteomes" id="UP000009375"/>
    </source>
</evidence>
<sequence length="152" mass="17256">MKNRKILDYLTILFGFLGLGAMIYLLLSFTLNLISKNSCDIISSVINCTKVVTSNYSTLFGIDWYYYGIGFFSVIIVLSVIRLFNKKEKQNRLFAQLILALSIFGAGVACYLIYVELFLVHHICVLCTTGHIAIFSLLIISILRFTKFKDTI</sequence>
<evidence type="ECO:0000256" key="4">
    <source>
        <dbReference type="ARBA" id="ARBA00022719"/>
    </source>
</evidence>
<evidence type="ECO:0000313" key="12">
    <source>
        <dbReference type="EMBL" id="EEZ92478.1"/>
    </source>
</evidence>
<comment type="similarity">
    <text evidence="2">Belongs to the VKOR family.</text>
</comment>
<dbReference type="Pfam" id="PF07884">
    <property type="entry name" value="VKOR"/>
    <property type="match status" value="1"/>
</dbReference>
<evidence type="ECO:0000256" key="3">
    <source>
        <dbReference type="ARBA" id="ARBA00022692"/>
    </source>
</evidence>
<evidence type="ECO:0000256" key="1">
    <source>
        <dbReference type="ARBA" id="ARBA00004141"/>
    </source>
</evidence>
<keyword evidence="3 10" id="KW-0812">Transmembrane</keyword>
<keyword evidence="9" id="KW-0676">Redox-active center</keyword>
<keyword evidence="5 10" id="KW-1133">Transmembrane helix</keyword>
<dbReference type="Gene3D" id="1.20.1440.130">
    <property type="entry name" value="VKOR domain"/>
    <property type="match status" value="1"/>
</dbReference>
<evidence type="ECO:0000256" key="5">
    <source>
        <dbReference type="ARBA" id="ARBA00022989"/>
    </source>
</evidence>
<keyword evidence="7 10" id="KW-0472">Membrane</keyword>
<feature type="transmembrane region" description="Helical" evidence="10">
    <location>
        <begin position="7"/>
        <end position="27"/>
    </location>
</feature>
<keyword evidence="6" id="KW-0560">Oxidoreductase</keyword>